<dbReference type="GO" id="GO:0043137">
    <property type="term" value="P:DNA replication, removal of RNA primer"/>
    <property type="evidence" value="ECO:0007669"/>
    <property type="project" value="TreeGrafter"/>
</dbReference>
<protein>
    <recommendedName>
        <fullName evidence="3">ribonuclease H</fullName>
        <ecNumber evidence="3">3.1.26.4</ecNumber>
    </recommendedName>
</protein>
<name>A0A8H6RWF7_9PEZI</name>
<dbReference type="OrthoDB" id="407198at2759"/>
<dbReference type="Pfam" id="PF00075">
    <property type="entry name" value="RNase_H"/>
    <property type="match status" value="1"/>
</dbReference>
<keyword evidence="5" id="KW-0479">Metal-binding</keyword>
<comment type="caution">
    <text evidence="9">The sequence shown here is derived from an EMBL/GenBank/DDBJ whole genome shotgun (WGS) entry which is preliminary data.</text>
</comment>
<evidence type="ECO:0000259" key="8">
    <source>
        <dbReference type="PROSITE" id="PS50879"/>
    </source>
</evidence>
<comment type="catalytic activity">
    <reaction evidence="1">
        <text>Endonucleolytic cleavage to 5'-phosphomonoester.</text>
        <dbReference type="EC" id="3.1.26.4"/>
    </reaction>
</comment>
<evidence type="ECO:0000313" key="9">
    <source>
        <dbReference type="EMBL" id="KAF7198113.1"/>
    </source>
</evidence>
<evidence type="ECO:0000256" key="7">
    <source>
        <dbReference type="ARBA" id="ARBA00022801"/>
    </source>
</evidence>
<dbReference type="Gene3D" id="3.30.420.10">
    <property type="entry name" value="Ribonuclease H-like superfamily/Ribonuclease H"/>
    <property type="match status" value="1"/>
</dbReference>
<dbReference type="PROSITE" id="PS50879">
    <property type="entry name" value="RNASE_H_1"/>
    <property type="match status" value="1"/>
</dbReference>
<dbReference type="InterPro" id="IPR050092">
    <property type="entry name" value="RNase_H"/>
</dbReference>
<comment type="similarity">
    <text evidence="2">Belongs to the RNase H family.</text>
</comment>
<keyword evidence="10" id="KW-1185">Reference proteome</keyword>
<evidence type="ECO:0000256" key="6">
    <source>
        <dbReference type="ARBA" id="ARBA00022759"/>
    </source>
</evidence>
<dbReference type="SUPFAM" id="SSF53098">
    <property type="entry name" value="Ribonuclease H-like"/>
    <property type="match status" value="1"/>
</dbReference>
<keyword evidence="4" id="KW-0540">Nuclease</keyword>
<evidence type="ECO:0000256" key="1">
    <source>
        <dbReference type="ARBA" id="ARBA00000077"/>
    </source>
</evidence>
<organism evidence="9 10">
    <name type="scientific">Pseudocercospora fuligena</name>
    <dbReference type="NCBI Taxonomy" id="685502"/>
    <lineage>
        <taxon>Eukaryota</taxon>
        <taxon>Fungi</taxon>
        <taxon>Dikarya</taxon>
        <taxon>Ascomycota</taxon>
        <taxon>Pezizomycotina</taxon>
        <taxon>Dothideomycetes</taxon>
        <taxon>Dothideomycetidae</taxon>
        <taxon>Mycosphaerellales</taxon>
        <taxon>Mycosphaerellaceae</taxon>
        <taxon>Pseudocercospora</taxon>
    </lineage>
</organism>
<dbReference type="PANTHER" id="PTHR10642:SF26">
    <property type="entry name" value="RIBONUCLEASE H1"/>
    <property type="match status" value="1"/>
</dbReference>
<sequence>MVYTMHWYVDGGCRGNGSSNSIAAASAIHMSRNGAYTSWTRKLPSYPRPTNQRAEITAIIIALEQTLEKYDELDSSPYLDVTILSDSRYAVNCMNDWIYKWSENGWVNAEGNEVVNRDLIQEASRLDDRVKELGSVSYKWISREENGIADQKCNEVMNEQGGSEGYYSSSDDGY</sequence>
<dbReference type="EMBL" id="JABCIY010000003">
    <property type="protein sequence ID" value="KAF7198113.1"/>
    <property type="molecule type" value="Genomic_DNA"/>
</dbReference>
<dbReference type="EC" id="3.1.26.4" evidence="3"/>
<dbReference type="Proteomes" id="UP000660729">
    <property type="component" value="Unassembled WGS sequence"/>
</dbReference>
<dbReference type="GO" id="GO:0004523">
    <property type="term" value="F:RNA-DNA hybrid ribonuclease activity"/>
    <property type="evidence" value="ECO:0007669"/>
    <property type="project" value="UniProtKB-EC"/>
</dbReference>
<feature type="domain" description="RNase H type-1" evidence="8">
    <location>
        <begin position="1"/>
        <end position="158"/>
    </location>
</feature>
<dbReference type="InterPro" id="IPR036397">
    <property type="entry name" value="RNaseH_sf"/>
</dbReference>
<evidence type="ECO:0000256" key="5">
    <source>
        <dbReference type="ARBA" id="ARBA00022723"/>
    </source>
</evidence>
<evidence type="ECO:0000256" key="4">
    <source>
        <dbReference type="ARBA" id="ARBA00022722"/>
    </source>
</evidence>
<keyword evidence="6" id="KW-0255">Endonuclease</keyword>
<gene>
    <name evidence="9" type="ORF">HII31_00469</name>
</gene>
<accession>A0A8H6RWF7</accession>
<dbReference type="InterPro" id="IPR012337">
    <property type="entry name" value="RNaseH-like_sf"/>
</dbReference>
<evidence type="ECO:0000256" key="3">
    <source>
        <dbReference type="ARBA" id="ARBA00012180"/>
    </source>
</evidence>
<evidence type="ECO:0000313" key="10">
    <source>
        <dbReference type="Proteomes" id="UP000660729"/>
    </source>
</evidence>
<dbReference type="PANTHER" id="PTHR10642">
    <property type="entry name" value="RIBONUCLEASE H1"/>
    <property type="match status" value="1"/>
</dbReference>
<dbReference type="AlphaFoldDB" id="A0A8H6RWF7"/>
<proteinExistence type="inferred from homology"/>
<dbReference type="GO" id="GO:0046872">
    <property type="term" value="F:metal ion binding"/>
    <property type="evidence" value="ECO:0007669"/>
    <property type="project" value="UniProtKB-KW"/>
</dbReference>
<keyword evidence="7" id="KW-0378">Hydrolase</keyword>
<dbReference type="InterPro" id="IPR002156">
    <property type="entry name" value="RNaseH_domain"/>
</dbReference>
<reference evidence="9" key="1">
    <citation type="submission" date="2020-04" db="EMBL/GenBank/DDBJ databases">
        <title>Draft genome resource of the tomato pathogen Pseudocercospora fuligena.</title>
        <authorList>
            <person name="Zaccaron A."/>
        </authorList>
    </citation>
    <scope>NUCLEOTIDE SEQUENCE</scope>
    <source>
        <strain evidence="9">PF001</strain>
    </source>
</reference>
<evidence type="ECO:0000256" key="2">
    <source>
        <dbReference type="ARBA" id="ARBA00005300"/>
    </source>
</evidence>
<dbReference type="GO" id="GO:0003676">
    <property type="term" value="F:nucleic acid binding"/>
    <property type="evidence" value="ECO:0007669"/>
    <property type="project" value="InterPro"/>
</dbReference>